<sequence>MTHYSYCGNSGVQLPKISLGLWHNFGFADDYETAREMVIHAFEQGITHFDLANNYGPPPGSAESNFGKILKEDLSSHRDQMIISSKAGHLMWDGPYGDGSSRKYLMASINQSLKRTGLEYFDIFYSHRYDPNTPVEETMQALVDIVRQGKALYIGLSKYPPVQARVAMNYLKERDVPCFIFQDKYSMFNRLPEKDILDITEEFGSGFIAFSPLAQGLLTDKYLNGIPEDSRAANPSGFLQKEQVTSLLVDKVKQLNAMAIQRGQTMAEMALAWTLRDKRVTSLIVGARNVSQLKDNLKALENTSFTKEELERIDAILDGATL</sequence>
<evidence type="ECO:0000313" key="5">
    <source>
        <dbReference type="EMBL" id="SCD19277.1"/>
    </source>
</evidence>
<gene>
    <name evidence="5" type="primary">gpr</name>
    <name evidence="5" type="ORF">PSM36_0445</name>
</gene>
<evidence type="ECO:0000256" key="3">
    <source>
        <dbReference type="ARBA" id="ARBA00023002"/>
    </source>
</evidence>
<name>A0A1R3T418_9BACT</name>
<dbReference type="Gene3D" id="3.20.20.100">
    <property type="entry name" value="NADP-dependent oxidoreductase domain"/>
    <property type="match status" value="1"/>
</dbReference>
<dbReference type="Proteomes" id="UP000187464">
    <property type="component" value="Chromosome I"/>
</dbReference>
<organism evidence="5 6">
    <name type="scientific">Proteiniphilum saccharofermentans</name>
    <dbReference type="NCBI Taxonomy" id="1642647"/>
    <lineage>
        <taxon>Bacteria</taxon>
        <taxon>Pseudomonadati</taxon>
        <taxon>Bacteroidota</taxon>
        <taxon>Bacteroidia</taxon>
        <taxon>Bacteroidales</taxon>
        <taxon>Dysgonomonadaceae</taxon>
        <taxon>Proteiniphilum</taxon>
    </lineage>
</organism>
<dbReference type="SUPFAM" id="SSF51430">
    <property type="entry name" value="NAD(P)-linked oxidoreductase"/>
    <property type="match status" value="1"/>
</dbReference>
<comment type="similarity">
    <text evidence="1">Belongs to the shaker potassium channel beta subunit family.</text>
</comment>
<evidence type="ECO:0000313" key="6">
    <source>
        <dbReference type="Proteomes" id="UP000187464"/>
    </source>
</evidence>
<reference evidence="5 6" key="1">
    <citation type="submission" date="2016-08" db="EMBL/GenBank/DDBJ databases">
        <authorList>
            <person name="Seilhamer J.J."/>
        </authorList>
    </citation>
    <scope>NUCLEOTIDE SEQUENCE [LARGE SCALE GENOMIC DNA]</scope>
    <source>
        <strain evidence="5">M3/6</strain>
    </source>
</reference>
<dbReference type="InterPro" id="IPR036812">
    <property type="entry name" value="NAD(P)_OxRdtase_dom_sf"/>
</dbReference>
<dbReference type="GO" id="GO:0051596">
    <property type="term" value="P:methylglyoxal catabolic process"/>
    <property type="evidence" value="ECO:0007669"/>
    <property type="project" value="TreeGrafter"/>
</dbReference>
<dbReference type="AlphaFoldDB" id="A0A1R3T418"/>
<dbReference type="RefSeq" id="WP_076928593.1">
    <property type="nucleotide sequence ID" value="NZ_LT605205.1"/>
</dbReference>
<dbReference type="STRING" id="1642647.PSM36_0445"/>
<evidence type="ECO:0000256" key="2">
    <source>
        <dbReference type="ARBA" id="ARBA00022857"/>
    </source>
</evidence>
<evidence type="ECO:0000256" key="1">
    <source>
        <dbReference type="ARBA" id="ARBA00006515"/>
    </source>
</evidence>
<keyword evidence="3 5" id="KW-0560">Oxidoreductase</keyword>
<feature type="domain" description="NADP-dependent oxidoreductase" evidence="4">
    <location>
        <begin position="16"/>
        <end position="317"/>
    </location>
</feature>
<keyword evidence="2" id="KW-0521">NADP</keyword>
<protein>
    <submittedName>
        <fullName evidence="5">L-glyceraldehyde 3-phosphate reductase</fullName>
        <ecNumber evidence="5">1.1.1.-</ecNumber>
    </submittedName>
</protein>
<proteinExistence type="inferred from homology"/>
<evidence type="ECO:0000259" key="4">
    <source>
        <dbReference type="Pfam" id="PF00248"/>
    </source>
</evidence>
<dbReference type="GO" id="GO:0016491">
    <property type="term" value="F:oxidoreductase activity"/>
    <property type="evidence" value="ECO:0007669"/>
    <property type="project" value="UniProtKB-KW"/>
</dbReference>
<keyword evidence="6" id="KW-1185">Reference proteome</keyword>
<dbReference type="Pfam" id="PF00248">
    <property type="entry name" value="Aldo_ket_red"/>
    <property type="match status" value="1"/>
</dbReference>
<dbReference type="InterPro" id="IPR023210">
    <property type="entry name" value="NADP_OxRdtase_dom"/>
</dbReference>
<dbReference type="EMBL" id="LT605205">
    <property type="protein sequence ID" value="SCD19277.1"/>
    <property type="molecule type" value="Genomic_DNA"/>
</dbReference>
<dbReference type="PANTHER" id="PTHR43150:SF4">
    <property type="entry name" value="L-GLYCERALDEHYDE 3-PHOSPHATE REDUCTASE"/>
    <property type="match status" value="1"/>
</dbReference>
<dbReference type="PANTHER" id="PTHR43150">
    <property type="entry name" value="HYPERKINETIC, ISOFORM M"/>
    <property type="match status" value="1"/>
</dbReference>
<dbReference type="KEGG" id="psac:PSM36_0445"/>
<dbReference type="EC" id="1.1.1.-" evidence="5"/>
<accession>A0A1R3T418</accession>
<dbReference type="InterPro" id="IPR005399">
    <property type="entry name" value="K_chnl_volt-dep_bsu_KCNAB-rel"/>
</dbReference>